<protein>
    <submittedName>
        <fullName evidence="2">Uncharacterized protein</fullName>
    </submittedName>
</protein>
<dbReference type="GeneID" id="73341547"/>
<proteinExistence type="predicted"/>
<sequence>LEISICLDNSFASDHPNDSPYSETEDSSSSPKSCCNLKTEGTSNHLETTPWLGKESNPDGLTAETASDSLKVSSHFENKAVCDYSKSNSRLESLPAELRFLLLSWMPDLPTLHSVINASPVLHAQYRKTRDTLFFTCLSKELDWYYIDAFATLRSRVAIFRPKRTDDMCERFLPEDYDTVLSGKHNIARGGQIR</sequence>
<dbReference type="KEGG" id="clup:CLUP02_07543"/>
<organism evidence="2 3">
    <name type="scientific">Colletotrichum lupini</name>
    <dbReference type="NCBI Taxonomy" id="145971"/>
    <lineage>
        <taxon>Eukaryota</taxon>
        <taxon>Fungi</taxon>
        <taxon>Dikarya</taxon>
        <taxon>Ascomycota</taxon>
        <taxon>Pezizomycotina</taxon>
        <taxon>Sordariomycetes</taxon>
        <taxon>Hypocreomycetidae</taxon>
        <taxon>Glomerellales</taxon>
        <taxon>Glomerellaceae</taxon>
        <taxon>Colletotrichum</taxon>
        <taxon>Colletotrichum acutatum species complex</taxon>
    </lineage>
</organism>
<name>A0A9Q8WGL2_9PEZI</name>
<feature type="non-terminal residue" evidence="2">
    <location>
        <position position="1"/>
    </location>
</feature>
<feature type="region of interest" description="Disordered" evidence="1">
    <location>
        <begin position="14"/>
        <end position="60"/>
    </location>
</feature>
<evidence type="ECO:0000313" key="2">
    <source>
        <dbReference type="EMBL" id="UQC82057.1"/>
    </source>
</evidence>
<dbReference type="Proteomes" id="UP000830671">
    <property type="component" value="Chromosome 4"/>
</dbReference>
<gene>
    <name evidence="2" type="ORF">CLUP02_07543</name>
</gene>
<keyword evidence="3" id="KW-1185">Reference proteome</keyword>
<evidence type="ECO:0000256" key="1">
    <source>
        <dbReference type="SAM" id="MobiDB-lite"/>
    </source>
</evidence>
<reference evidence="2" key="1">
    <citation type="journal article" date="2021" name="Mol. Plant Microbe Interact.">
        <title>Complete Genome Sequence of the Plant-Pathogenic Fungus Colletotrichum lupini.</title>
        <authorList>
            <person name="Baroncelli R."/>
            <person name="Pensec F."/>
            <person name="Da Lio D."/>
            <person name="Boufleur T."/>
            <person name="Vicente I."/>
            <person name="Sarrocco S."/>
            <person name="Picot A."/>
            <person name="Baraldi E."/>
            <person name="Sukno S."/>
            <person name="Thon M."/>
            <person name="Le Floch G."/>
        </authorList>
    </citation>
    <scope>NUCLEOTIDE SEQUENCE</scope>
    <source>
        <strain evidence="2">IMI 504893</strain>
    </source>
</reference>
<dbReference type="AlphaFoldDB" id="A0A9Q8WGL2"/>
<dbReference type="RefSeq" id="XP_049143680.1">
    <property type="nucleotide sequence ID" value="XM_049286537.1"/>
</dbReference>
<accession>A0A9Q8WGL2</accession>
<evidence type="ECO:0000313" key="3">
    <source>
        <dbReference type="Proteomes" id="UP000830671"/>
    </source>
</evidence>
<dbReference type="EMBL" id="CP019476">
    <property type="protein sequence ID" value="UQC82057.1"/>
    <property type="molecule type" value="Genomic_DNA"/>
</dbReference>
<feature type="compositionally biased region" description="Low complexity" evidence="1">
    <location>
        <begin position="18"/>
        <end position="33"/>
    </location>
</feature>